<feature type="transmembrane region" description="Helical" evidence="5">
    <location>
        <begin position="36"/>
        <end position="55"/>
    </location>
</feature>
<gene>
    <name evidence="5" type="primary">yciB</name>
    <name evidence="6" type="ORF">HYN04_00420</name>
</gene>
<proteinExistence type="inferred from homology"/>
<feature type="transmembrane region" description="Helical" evidence="5">
    <location>
        <begin position="155"/>
        <end position="175"/>
    </location>
</feature>
<dbReference type="AlphaFoldDB" id="A0A2Z3HKZ7"/>
<comment type="function">
    <text evidence="5">Plays a role in cell envelope biogenesis, maintenance of cell envelope integrity and membrane homeostasis.</text>
</comment>
<keyword evidence="3 5" id="KW-1133">Transmembrane helix</keyword>
<feature type="transmembrane region" description="Helical" evidence="5">
    <location>
        <begin position="62"/>
        <end position="80"/>
    </location>
</feature>
<dbReference type="OrthoDB" id="9788219at2"/>
<dbReference type="PANTHER" id="PTHR36917:SF1">
    <property type="entry name" value="INNER MEMBRANE-SPANNING PROTEIN YCIB"/>
    <property type="match status" value="1"/>
</dbReference>
<dbReference type="KEGG" id="phb:HYN04_00420"/>
<evidence type="ECO:0000256" key="3">
    <source>
        <dbReference type="ARBA" id="ARBA00022989"/>
    </source>
</evidence>
<evidence type="ECO:0000256" key="4">
    <source>
        <dbReference type="ARBA" id="ARBA00023136"/>
    </source>
</evidence>
<keyword evidence="4 5" id="KW-0472">Membrane</keyword>
<evidence type="ECO:0000256" key="1">
    <source>
        <dbReference type="ARBA" id="ARBA00022475"/>
    </source>
</evidence>
<keyword evidence="2 5" id="KW-0812">Transmembrane</keyword>
<protein>
    <recommendedName>
        <fullName evidence="5">Inner membrane-spanning protein YciB</fullName>
    </recommendedName>
</protein>
<sequence length="195" mass="21428">MAYGRGGARRWISSLVDFGWPLGLIIGYLVTRDMVLASWGLVAGAAIALVVGYVLERRIAPMPLAAGVLALVFGLLTLIFKDPRFVYVKPTVTSLAFGLLLLGGLAIRRNPLKMLLGSSLPMPDEGWRKLTLRYGLFFLVMAAVNEFIWRTQSEGVWLAFRFPGSSLIHIAFGLAQAPLILRYARTDETPPPPVE</sequence>
<evidence type="ECO:0000256" key="2">
    <source>
        <dbReference type="ARBA" id="ARBA00022692"/>
    </source>
</evidence>
<reference evidence="7" key="1">
    <citation type="submission" date="2018-05" db="EMBL/GenBank/DDBJ databases">
        <title>Genome sequencing of Phenylobacterium sp. HYN0004.</title>
        <authorList>
            <person name="Yi H."/>
            <person name="Baek C."/>
        </authorList>
    </citation>
    <scope>NUCLEOTIDE SEQUENCE [LARGE SCALE GENOMIC DNA]</scope>
    <source>
        <strain evidence="7">HYN0004</strain>
    </source>
</reference>
<feature type="transmembrane region" description="Helical" evidence="5">
    <location>
        <begin position="92"/>
        <end position="109"/>
    </location>
</feature>
<evidence type="ECO:0000313" key="6">
    <source>
        <dbReference type="EMBL" id="AWM76357.1"/>
    </source>
</evidence>
<feature type="transmembrane region" description="Helical" evidence="5">
    <location>
        <begin position="130"/>
        <end position="149"/>
    </location>
</feature>
<dbReference type="EMBL" id="CP029479">
    <property type="protein sequence ID" value="AWM76357.1"/>
    <property type="molecule type" value="Genomic_DNA"/>
</dbReference>
<dbReference type="GO" id="GO:0005886">
    <property type="term" value="C:plasma membrane"/>
    <property type="evidence" value="ECO:0007669"/>
    <property type="project" value="UniProtKB-SubCell"/>
</dbReference>
<dbReference type="InterPro" id="IPR006008">
    <property type="entry name" value="YciB"/>
</dbReference>
<name>A0A2Z3HKZ7_9CAUL</name>
<evidence type="ECO:0000313" key="7">
    <source>
        <dbReference type="Proteomes" id="UP000247763"/>
    </source>
</evidence>
<dbReference type="HAMAP" id="MF_00189">
    <property type="entry name" value="YciB"/>
    <property type="match status" value="1"/>
</dbReference>
<organism evidence="6 7">
    <name type="scientific">Phenylobacterium parvum</name>
    <dbReference type="NCBI Taxonomy" id="2201350"/>
    <lineage>
        <taxon>Bacteria</taxon>
        <taxon>Pseudomonadati</taxon>
        <taxon>Pseudomonadota</taxon>
        <taxon>Alphaproteobacteria</taxon>
        <taxon>Caulobacterales</taxon>
        <taxon>Caulobacteraceae</taxon>
        <taxon>Phenylobacterium</taxon>
    </lineage>
</organism>
<keyword evidence="1 5" id="KW-1003">Cell membrane</keyword>
<evidence type="ECO:0000256" key="5">
    <source>
        <dbReference type="HAMAP-Rule" id="MF_00189"/>
    </source>
</evidence>
<keyword evidence="7" id="KW-1185">Reference proteome</keyword>
<comment type="similarity">
    <text evidence="5">Belongs to the YciB family.</text>
</comment>
<dbReference type="RefSeq" id="WP_110448926.1">
    <property type="nucleotide sequence ID" value="NZ_CP029479.1"/>
</dbReference>
<keyword evidence="5" id="KW-0997">Cell inner membrane</keyword>
<dbReference type="Proteomes" id="UP000247763">
    <property type="component" value="Chromosome"/>
</dbReference>
<dbReference type="Pfam" id="PF04279">
    <property type="entry name" value="IspA"/>
    <property type="match status" value="1"/>
</dbReference>
<accession>A0A2Z3HKZ7</accession>
<dbReference type="PANTHER" id="PTHR36917">
    <property type="entry name" value="INTRACELLULAR SEPTATION PROTEIN A-RELATED"/>
    <property type="match status" value="1"/>
</dbReference>
<comment type="subcellular location">
    <subcellularLocation>
        <location evidence="5">Cell inner membrane</location>
        <topology evidence="5">Multi-pass membrane protein</topology>
    </subcellularLocation>
</comment>